<sequence>MAQHRKTAAYADVIKTRVADWPLPDFGEPESVEPALHRLAAEPESEPEAVEPELPAPPTLEEIEDIQRQAWQEGFDAGKVEGTQQGVQEGRLKGAEQGLQEGLEQGRQQGLEAGHEEILHRLGRLDGLLNEMIAPLEAVDEAVERELVTLAMRLAQAVVQVELKTSPEAVLEALRLGVQALPNQHQQVQIGLNQDDLTLVEQSYGAEQLAERQWQLQLEPSLEPGSLRIQTQRSEVPMLADDRLRKVLEHFAATPRAPVAEPAYPIAALRPTAEAAPEPEPNTTEPVPEQPTEASSEPDAVAPRTAEAVPA</sequence>
<name>A0ABP9ED57_9GAMM</name>
<dbReference type="Proteomes" id="UP001499988">
    <property type="component" value="Unassembled WGS sequence"/>
</dbReference>
<evidence type="ECO:0000256" key="3">
    <source>
        <dbReference type="ARBA" id="ARBA00006602"/>
    </source>
</evidence>
<gene>
    <name evidence="12" type="ORF">GCM10023333_04260</name>
</gene>
<comment type="subcellular location">
    <subcellularLocation>
        <location evidence="2">Cytoplasm</location>
    </subcellularLocation>
</comment>
<dbReference type="PRINTS" id="PR01003">
    <property type="entry name" value="FLGFLIH"/>
</dbReference>
<keyword evidence="8" id="KW-0653">Protein transport</keyword>
<reference evidence="13" key="1">
    <citation type="journal article" date="2019" name="Int. J. Syst. Evol. Microbiol.">
        <title>The Global Catalogue of Microorganisms (GCM) 10K type strain sequencing project: providing services to taxonomists for standard genome sequencing and annotation.</title>
        <authorList>
            <consortium name="The Broad Institute Genomics Platform"/>
            <consortium name="The Broad Institute Genome Sequencing Center for Infectious Disease"/>
            <person name="Wu L."/>
            <person name="Ma J."/>
        </authorList>
    </citation>
    <scope>NUCLEOTIDE SEQUENCE [LARGE SCALE GENOMIC DNA]</scope>
    <source>
        <strain evidence="13">JCM 18401</strain>
    </source>
</reference>
<accession>A0ABP9ED57</accession>
<evidence type="ECO:0000313" key="12">
    <source>
        <dbReference type="EMBL" id="GAA4874465.1"/>
    </source>
</evidence>
<comment type="caution">
    <text evidence="12">The sequence shown here is derived from an EMBL/GenBank/DDBJ whole genome shotgun (WGS) entry which is preliminary data.</text>
</comment>
<evidence type="ECO:0000256" key="10">
    <source>
        <dbReference type="SAM" id="MobiDB-lite"/>
    </source>
</evidence>
<evidence type="ECO:0000256" key="9">
    <source>
        <dbReference type="ARBA" id="ARBA00023225"/>
    </source>
</evidence>
<evidence type="ECO:0000256" key="5">
    <source>
        <dbReference type="ARBA" id="ARBA00022448"/>
    </source>
</evidence>
<evidence type="ECO:0000256" key="8">
    <source>
        <dbReference type="ARBA" id="ARBA00022927"/>
    </source>
</evidence>
<evidence type="ECO:0000313" key="13">
    <source>
        <dbReference type="Proteomes" id="UP001499988"/>
    </source>
</evidence>
<keyword evidence="6" id="KW-0963">Cytoplasm</keyword>
<feature type="region of interest" description="Disordered" evidence="10">
    <location>
        <begin position="269"/>
        <end position="311"/>
    </location>
</feature>
<evidence type="ECO:0000256" key="4">
    <source>
        <dbReference type="ARBA" id="ARBA00016507"/>
    </source>
</evidence>
<dbReference type="EMBL" id="BAABJZ010000006">
    <property type="protein sequence ID" value="GAA4874465.1"/>
    <property type="molecule type" value="Genomic_DNA"/>
</dbReference>
<evidence type="ECO:0000256" key="7">
    <source>
        <dbReference type="ARBA" id="ARBA00022795"/>
    </source>
</evidence>
<evidence type="ECO:0000256" key="1">
    <source>
        <dbReference type="ARBA" id="ARBA00003041"/>
    </source>
</evidence>
<evidence type="ECO:0000256" key="2">
    <source>
        <dbReference type="ARBA" id="ARBA00004496"/>
    </source>
</evidence>
<dbReference type="InterPro" id="IPR018035">
    <property type="entry name" value="Flagellar_FliH/T3SS_HrpE"/>
</dbReference>
<keyword evidence="7" id="KW-1005">Bacterial flagellum biogenesis</keyword>
<keyword evidence="9" id="KW-1006">Bacterial flagellum protein export</keyword>
<dbReference type="InterPro" id="IPR000563">
    <property type="entry name" value="Flag_FliH"/>
</dbReference>
<proteinExistence type="inferred from homology"/>
<dbReference type="InterPro" id="IPR051472">
    <property type="entry name" value="T3SS_Stator/FliH"/>
</dbReference>
<dbReference type="RefSeq" id="WP_345332904.1">
    <property type="nucleotide sequence ID" value="NZ_BAABJZ010000006.1"/>
</dbReference>
<dbReference type="PANTHER" id="PTHR34982:SF1">
    <property type="entry name" value="FLAGELLAR ASSEMBLY PROTEIN FLIH"/>
    <property type="match status" value="1"/>
</dbReference>
<evidence type="ECO:0000256" key="6">
    <source>
        <dbReference type="ARBA" id="ARBA00022490"/>
    </source>
</evidence>
<protein>
    <recommendedName>
        <fullName evidence="4">Flagellar assembly protein FliH</fullName>
    </recommendedName>
</protein>
<feature type="compositionally biased region" description="Low complexity" evidence="10">
    <location>
        <begin position="269"/>
        <end position="294"/>
    </location>
</feature>
<dbReference type="PANTHER" id="PTHR34982">
    <property type="entry name" value="YOP PROTEINS TRANSLOCATION PROTEIN L"/>
    <property type="match status" value="1"/>
</dbReference>
<keyword evidence="5" id="KW-0813">Transport</keyword>
<feature type="domain" description="Flagellar assembly protein FliH/Type III secretion system HrpE" evidence="11">
    <location>
        <begin position="123"/>
        <end position="246"/>
    </location>
</feature>
<comment type="function">
    <text evidence="1">Needed for flagellar regrowth and assembly.</text>
</comment>
<dbReference type="Pfam" id="PF02108">
    <property type="entry name" value="FliH"/>
    <property type="match status" value="1"/>
</dbReference>
<evidence type="ECO:0000259" key="11">
    <source>
        <dbReference type="Pfam" id="PF02108"/>
    </source>
</evidence>
<comment type="similarity">
    <text evidence="3">Belongs to the FliH family.</text>
</comment>
<organism evidence="12 13">
    <name type="scientific">Ferrimonas pelagia</name>
    <dbReference type="NCBI Taxonomy" id="1177826"/>
    <lineage>
        <taxon>Bacteria</taxon>
        <taxon>Pseudomonadati</taxon>
        <taxon>Pseudomonadota</taxon>
        <taxon>Gammaproteobacteria</taxon>
        <taxon>Alteromonadales</taxon>
        <taxon>Ferrimonadaceae</taxon>
        <taxon>Ferrimonas</taxon>
    </lineage>
</organism>
<keyword evidence="13" id="KW-1185">Reference proteome</keyword>